<keyword evidence="1" id="KW-0472">Membrane</keyword>
<feature type="transmembrane region" description="Helical" evidence="1">
    <location>
        <begin position="277"/>
        <end position="293"/>
    </location>
</feature>
<sequence>MSDSEPPRWTLRSFAFPALLLGGVSVGCAPILVRLSEAGPAATAFWRVALALAPLALIAAYAAGRTSASATPKTIVEWLTVSAPGAFLGFELVVWHISLHMTSVANATLLVNLTPIFAALFGWAIFGRPVGRVFAAGVAISVAGVALLTAGRSAAGGGRLSGDAIALSAAAIYAGYFLALGYARRRFSTASVMFGSAALAAVVTLPLALTERAFAPDSVSGWAALIALAWIVQACGQGLVTFAIAWLSPTLSSLTMLIQPFVAGALAWALFGESLTAAQIAGGLVVVAGIMVARRG</sequence>
<feature type="domain" description="EamA" evidence="2">
    <location>
        <begin position="18"/>
        <end position="149"/>
    </location>
</feature>
<keyword evidence="4" id="KW-1185">Reference proteome</keyword>
<evidence type="ECO:0000313" key="4">
    <source>
        <dbReference type="Proteomes" id="UP001181622"/>
    </source>
</evidence>
<dbReference type="PANTHER" id="PTHR22911:SF76">
    <property type="entry name" value="EAMA DOMAIN-CONTAINING PROTEIN"/>
    <property type="match status" value="1"/>
</dbReference>
<dbReference type="PANTHER" id="PTHR22911">
    <property type="entry name" value="ACYL-MALONYL CONDENSING ENZYME-RELATED"/>
    <property type="match status" value="1"/>
</dbReference>
<dbReference type="Proteomes" id="UP001181622">
    <property type="component" value="Unassembled WGS sequence"/>
</dbReference>
<dbReference type="SUPFAM" id="SSF103481">
    <property type="entry name" value="Multidrug resistance efflux transporter EmrE"/>
    <property type="match status" value="2"/>
</dbReference>
<comment type="caution">
    <text evidence="3">The sequence shown here is derived from an EMBL/GenBank/DDBJ whole genome shotgun (WGS) entry which is preliminary data.</text>
</comment>
<evidence type="ECO:0000256" key="1">
    <source>
        <dbReference type="SAM" id="Phobius"/>
    </source>
</evidence>
<organism evidence="3 4">
    <name type="scientific">Chelatococcus sambhunathii</name>
    <dbReference type="NCBI Taxonomy" id="363953"/>
    <lineage>
        <taxon>Bacteria</taxon>
        <taxon>Pseudomonadati</taxon>
        <taxon>Pseudomonadota</taxon>
        <taxon>Alphaproteobacteria</taxon>
        <taxon>Hyphomicrobiales</taxon>
        <taxon>Chelatococcaceae</taxon>
        <taxon>Chelatococcus</taxon>
    </lineage>
</organism>
<dbReference type="RefSeq" id="WP_309391874.1">
    <property type="nucleotide sequence ID" value="NZ_JADBEO010000021.1"/>
</dbReference>
<feature type="transmembrane region" description="Helical" evidence="1">
    <location>
        <begin position="104"/>
        <end position="126"/>
    </location>
</feature>
<name>A0ABU1DGR0_9HYPH</name>
<feature type="transmembrane region" description="Helical" evidence="1">
    <location>
        <begin position="12"/>
        <end position="32"/>
    </location>
</feature>
<feature type="transmembrane region" description="Helical" evidence="1">
    <location>
        <begin position="254"/>
        <end position="271"/>
    </location>
</feature>
<feature type="transmembrane region" description="Helical" evidence="1">
    <location>
        <begin position="190"/>
        <end position="209"/>
    </location>
</feature>
<protein>
    <submittedName>
        <fullName evidence="3">DMT family transporter</fullName>
    </submittedName>
</protein>
<gene>
    <name evidence="3" type="ORF">IHQ68_11405</name>
</gene>
<feature type="transmembrane region" description="Helical" evidence="1">
    <location>
        <begin position="75"/>
        <end position="98"/>
    </location>
</feature>
<dbReference type="InterPro" id="IPR000620">
    <property type="entry name" value="EamA_dom"/>
</dbReference>
<keyword evidence="1" id="KW-1133">Transmembrane helix</keyword>
<feature type="transmembrane region" description="Helical" evidence="1">
    <location>
        <begin position="133"/>
        <end position="152"/>
    </location>
</feature>
<dbReference type="InterPro" id="IPR037185">
    <property type="entry name" value="EmrE-like"/>
</dbReference>
<dbReference type="EMBL" id="JADBEO010000021">
    <property type="protein sequence ID" value="MDR4307225.1"/>
    <property type="molecule type" value="Genomic_DNA"/>
</dbReference>
<feature type="transmembrane region" description="Helical" evidence="1">
    <location>
        <begin position="164"/>
        <end position="183"/>
    </location>
</feature>
<feature type="transmembrane region" description="Helical" evidence="1">
    <location>
        <begin position="221"/>
        <end position="247"/>
    </location>
</feature>
<accession>A0ABU1DGR0</accession>
<dbReference type="Pfam" id="PF00892">
    <property type="entry name" value="EamA"/>
    <property type="match status" value="2"/>
</dbReference>
<reference evidence="3" key="1">
    <citation type="submission" date="2020-10" db="EMBL/GenBank/DDBJ databases">
        <authorList>
            <person name="Abbas A."/>
            <person name="Razzaq R."/>
            <person name="Waqas M."/>
            <person name="Abbas N."/>
            <person name="Nielsen T.K."/>
            <person name="Hansen L.H."/>
            <person name="Hussain S."/>
            <person name="Shahid M."/>
        </authorList>
    </citation>
    <scope>NUCLEOTIDE SEQUENCE</scope>
    <source>
        <strain evidence="3">S14</strain>
    </source>
</reference>
<evidence type="ECO:0000259" key="2">
    <source>
        <dbReference type="Pfam" id="PF00892"/>
    </source>
</evidence>
<evidence type="ECO:0000313" key="3">
    <source>
        <dbReference type="EMBL" id="MDR4307225.1"/>
    </source>
</evidence>
<feature type="domain" description="EamA" evidence="2">
    <location>
        <begin position="161"/>
        <end position="292"/>
    </location>
</feature>
<proteinExistence type="predicted"/>
<feature type="transmembrane region" description="Helical" evidence="1">
    <location>
        <begin position="44"/>
        <end position="63"/>
    </location>
</feature>
<keyword evidence="1" id="KW-0812">Transmembrane</keyword>